<dbReference type="EMBL" id="LR877152">
    <property type="protein sequence ID" value="CAD2217081.1"/>
    <property type="molecule type" value="Genomic_DNA"/>
</dbReference>
<organism evidence="2 3">
    <name type="scientific">Angomonas deanei</name>
    <dbReference type="NCBI Taxonomy" id="59799"/>
    <lineage>
        <taxon>Eukaryota</taxon>
        <taxon>Discoba</taxon>
        <taxon>Euglenozoa</taxon>
        <taxon>Kinetoplastea</taxon>
        <taxon>Metakinetoplastina</taxon>
        <taxon>Trypanosomatida</taxon>
        <taxon>Trypanosomatidae</taxon>
        <taxon>Strigomonadinae</taxon>
        <taxon>Angomonas</taxon>
    </lineage>
</organism>
<name>A0A7G2CDH6_9TRYP</name>
<dbReference type="AlphaFoldDB" id="A0A7G2CDH6"/>
<evidence type="ECO:0000313" key="2">
    <source>
        <dbReference type="EMBL" id="CAD2217081.1"/>
    </source>
</evidence>
<dbReference type="OrthoDB" id="247802at2759"/>
<gene>
    <name evidence="2" type="ORF">ADEAN_000455900</name>
</gene>
<feature type="region of interest" description="Disordered" evidence="1">
    <location>
        <begin position="172"/>
        <end position="193"/>
    </location>
</feature>
<protein>
    <submittedName>
        <fullName evidence="2">Uncharacterized protein</fullName>
    </submittedName>
</protein>
<evidence type="ECO:0000256" key="1">
    <source>
        <dbReference type="SAM" id="MobiDB-lite"/>
    </source>
</evidence>
<sequence length="193" mass="21975">MSQAPCLAKAAAKATATGGSARVKPVVANHLRIVQRDFLTRQAGRTSIRSSVAVDYSRPYLQKYKSEAGFFNHDACPRVIDAEAVHVDEQLFWTERRSFYNSKKPFFTVWDRQAQALVILSRRVVRAPTEAAFRIFALGFKMMQLPQLLNYSQVMLPTWTHGGMNVESLLREVKEQDGKKDAEKKEDKPEKKE</sequence>
<evidence type="ECO:0000313" key="3">
    <source>
        <dbReference type="Proteomes" id="UP000515908"/>
    </source>
</evidence>
<reference evidence="2 3" key="1">
    <citation type="submission" date="2020-08" db="EMBL/GenBank/DDBJ databases">
        <authorList>
            <person name="Newling K."/>
            <person name="Davey J."/>
            <person name="Forrester S."/>
        </authorList>
    </citation>
    <scope>NUCLEOTIDE SEQUENCE [LARGE SCALE GENOMIC DNA]</scope>
    <source>
        <strain evidence="3">Crithidia deanei Carvalho (ATCC PRA-265)</strain>
    </source>
</reference>
<dbReference type="Proteomes" id="UP000515908">
    <property type="component" value="Chromosome 08"/>
</dbReference>
<keyword evidence="3" id="KW-1185">Reference proteome</keyword>
<accession>A0A7G2CDH6</accession>
<dbReference type="VEuPathDB" id="TriTrypDB:ADEAN_000455900"/>
<proteinExistence type="predicted"/>